<gene>
    <name evidence="2" type="ORF">STAS_15999</name>
</gene>
<dbReference type="EMBL" id="BKCP01005628">
    <property type="protein sequence ID" value="GER39387.1"/>
    <property type="molecule type" value="Genomic_DNA"/>
</dbReference>
<evidence type="ECO:0000313" key="3">
    <source>
        <dbReference type="Proteomes" id="UP000325081"/>
    </source>
</evidence>
<accession>A0A5A7Q4Q4</accession>
<comment type="caution">
    <text evidence="2">The sequence shown here is derived from an EMBL/GenBank/DDBJ whole genome shotgun (WGS) entry which is preliminary data.</text>
</comment>
<organism evidence="2 3">
    <name type="scientific">Striga asiatica</name>
    <name type="common">Asiatic witchweed</name>
    <name type="synonym">Buchnera asiatica</name>
    <dbReference type="NCBI Taxonomy" id="4170"/>
    <lineage>
        <taxon>Eukaryota</taxon>
        <taxon>Viridiplantae</taxon>
        <taxon>Streptophyta</taxon>
        <taxon>Embryophyta</taxon>
        <taxon>Tracheophyta</taxon>
        <taxon>Spermatophyta</taxon>
        <taxon>Magnoliopsida</taxon>
        <taxon>eudicotyledons</taxon>
        <taxon>Gunneridae</taxon>
        <taxon>Pentapetalae</taxon>
        <taxon>asterids</taxon>
        <taxon>lamiids</taxon>
        <taxon>Lamiales</taxon>
        <taxon>Orobanchaceae</taxon>
        <taxon>Buchnereae</taxon>
        <taxon>Striga</taxon>
    </lineage>
</organism>
<evidence type="ECO:0000313" key="2">
    <source>
        <dbReference type="EMBL" id="GER39387.1"/>
    </source>
</evidence>
<dbReference type="Proteomes" id="UP000325081">
    <property type="component" value="Unassembled WGS sequence"/>
</dbReference>
<dbReference type="AlphaFoldDB" id="A0A5A7Q4Q4"/>
<sequence length="289" mass="31367">MERGKLNPSTRLTGLSSVNSARDTGGAPPLPSHSRRPPQSPVVQFPFWPELSKLQPVRAQKRPDHPVGPTKLADWPGFSSSPPFMSGGFPAPVRIPGHMKKEPVRKARTEAKNKGHDAAMIMDEMKLRKLSKRVPCRGPTGRWRAMMTMASDGGSGLMVNDCGVAPGRPSPSPASQTPIAIAHRLSLSPMSVVSLPSPTARRHSPLSRGHLSIASRHRPSVRGELVTAHGLTVIASRMCWTWTVGPLHAEEEGEHGNELDDKSDFLCFRLDSVYLQHAACSMQPVKATT</sequence>
<dbReference type="OrthoDB" id="1817786at2759"/>
<dbReference type="GO" id="GO:0016787">
    <property type="term" value="F:hydrolase activity"/>
    <property type="evidence" value="ECO:0007669"/>
    <property type="project" value="UniProtKB-KW"/>
</dbReference>
<evidence type="ECO:0000256" key="1">
    <source>
        <dbReference type="SAM" id="MobiDB-lite"/>
    </source>
</evidence>
<protein>
    <submittedName>
        <fullName evidence="2">Alpha/beta-Hydrolases superfamily protein</fullName>
    </submittedName>
</protein>
<reference evidence="3" key="1">
    <citation type="journal article" date="2019" name="Curr. Biol.">
        <title>Genome Sequence of Striga asiatica Provides Insight into the Evolution of Plant Parasitism.</title>
        <authorList>
            <person name="Yoshida S."/>
            <person name="Kim S."/>
            <person name="Wafula E.K."/>
            <person name="Tanskanen J."/>
            <person name="Kim Y.M."/>
            <person name="Honaas L."/>
            <person name="Yang Z."/>
            <person name="Spallek T."/>
            <person name="Conn C.E."/>
            <person name="Ichihashi Y."/>
            <person name="Cheong K."/>
            <person name="Cui S."/>
            <person name="Der J.P."/>
            <person name="Gundlach H."/>
            <person name="Jiao Y."/>
            <person name="Hori C."/>
            <person name="Ishida J.K."/>
            <person name="Kasahara H."/>
            <person name="Kiba T."/>
            <person name="Kim M.S."/>
            <person name="Koo N."/>
            <person name="Laohavisit A."/>
            <person name="Lee Y.H."/>
            <person name="Lumba S."/>
            <person name="McCourt P."/>
            <person name="Mortimer J.C."/>
            <person name="Mutuku J.M."/>
            <person name="Nomura T."/>
            <person name="Sasaki-Sekimoto Y."/>
            <person name="Seto Y."/>
            <person name="Wang Y."/>
            <person name="Wakatake T."/>
            <person name="Sakakibara H."/>
            <person name="Demura T."/>
            <person name="Yamaguchi S."/>
            <person name="Yoneyama K."/>
            <person name="Manabe R.I."/>
            <person name="Nelson D.C."/>
            <person name="Schulman A.H."/>
            <person name="Timko M.P."/>
            <person name="dePamphilis C.W."/>
            <person name="Choi D."/>
            <person name="Shirasu K."/>
        </authorList>
    </citation>
    <scope>NUCLEOTIDE SEQUENCE [LARGE SCALE GENOMIC DNA]</scope>
    <source>
        <strain evidence="3">cv. UVA1</strain>
    </source>
</reference>
<keyword evidence="2" id="KW-0378">Hydrolase</keyword>
<keyword evidence="3" id="KW-1185">Reference proteome</keyword>
<name>A0A5A7Q4Q4_STRAF</name>
<feature type="compositionally biased region" description="Polar residues" evidence="1">
    <location>
        <begin position="7"/>
        <end position="22"/>
    </location>
</feature>
<feature type="region of interest" description="Disordered" evidence="1">
    <location>
        <begin position="1"/>
        <end position="44"/>
    </location>
</feature>
<proteinExistence type="predicted"/>